<dbReference type="PROSITE" id="PS01159">
    <property type="entry name" value="WW_DOMAIN_1"/>
    <property type="match status" value="1"/>
</dbReference>
<dbReference type="PANTHER" id="PTHR24320">
    <property type="entry name" value="RETINOL DEHYDROGENASE"/>
    <property type="match status" value="1"/>
</dbReference>
<dbReference type="GO" id="GO:0005794">
    <property type="term" value="C:Golgi apparatus"/>
    <property type="evidence" value="ECO:0007669"/>
    <property type="project" value="UniProtKB-SubCell"/>
</dbReference>
<feature type="domain" description="WW" evidence="11">
    <location>
        <begin position="52"/>
        <end position="84"/>
    </location>
</feature>
<dbReference type="InterPro" id="IPR002347">
    <property type="entry name" value="SDR_fam"/>
</dbReference>
<proteinExistence type="inferred from homology"/>
<evidence type="ECO:0000256" key="5">
    <source>
        <dbReference type="ARBA" id="ARBA00022687"/>
    </source>
</evidence>
<evidence type="ECO:0000256" key="7">
    <source>
        <dbReference type="ARBA" id="ARBA00022857"/>
    </source>
</evidence>
<gene>
    <name evidence="12" type="ORF">FKW44_005961</name>
</gene>
<dbReference type="Proteomes" id="UP000595437">
    <property type="component" value="Chromosome 4"/>
</dbReference>
<feature type="domain" description="WW" evidence="11">
    <location>
        <begin position="11"/>
        <end position="44"/>
    </location>
</feature>
<keyword evidence="10" id="KW-0458">Lysosome</keyword>
<dbReference type="Pfam" id="PF00397">
    <property type="entry name" value="WW"/>
    <property type="match status" value="1"/>
</dbReference>
<keyword evidence="6" id="KW-0053">Apoptosis</keyword>
<dbReference type="SUPFAM" id="SSF51045">
    <property type="entry name" value="WW domain"/>
    <property type="match status" value="2"/>
</dbReference>
<evidence type="ECO:0000256" key="10">
    <source>
        <dbReference type="ARBA" id="ARBA00023228"/>
    </source>
</evidence>
<dbReference type="PANTHER" id="PTHR24320:SF282">
    <property type="entry name" value="WW DOMAIN-CONTAINING OXIDOREDUCTASE"/>
    <property type="match status" value="1"/>
</dbReference>
<evidence type="ECO:0000313" key="13">
    <source>
        <dbReference type="Proteomes" id="UP000595437"/>
    </source>
</evidence>
<evidence type="ECO:0000256" key="1">
    <source>
        <dbReference type="ARBA" id="ARBA00004371"/>
    </source>
</evidence>
<dbReference type="GO" id="GO:0006915">
    <property type="term" value="P:apoptotic process"/>
    <property type="evidence" value="ECO:0007669"/>
    <property type="project" value="UniProtKB-KW"/>
</dbReference>
<evidence type="ECO:0000256" key="2">
    <source>
        <dbReference type="ARBA" id="ARBA00004555"/>
    </source>
</evidence>
<dbReference type="GO" id="GO:0005764">
    <property type="term" value="C:lysosome"/>
    <property type="evidence" value="ECO:0007669"/>
    <property type="project" value="UniProtKB-SubCell"/>
</dbReference>
<keyword evidence="5" id="KW-0879">Wnt signaling pathway</keyword>
<keyword evidence="7" id="KW-0521">NADP</keyword>
<dbReference type="Pfam" id="PF00106">
    <property type="entry name" value="adh_short"/>
    <property type="match status" value="1"/>
</dbReference>
<keyword evidence="13" id="KW-1185">Reference proteome</keyword>
<accession>A0A7T8KCM4</accession>
<evidence type="ECO:0000313" key="12">
    <source>
        <dbReference type="EMBL" id="QQP53460.1"/>
    </source>
</evidence>
<dbReference type="InterPro" id="IPR036020">
    <property type="entry name" value="WW_dom_sf"/>
</dbReference>
<sequence>MDYLPETDSEDELPPEWEERVTDEGSIYFANNKTRLTQWNHPRTGKRKCVSSHLPFGWEKTTRDGQNLYINHQLGKTSFIDPRLAFACEVSESNASFHENFRQRFDASSSAMQVLVGSDLTGMVFLVTGGNSGIGFETARTFLHYGGTIVIAVRCLKDSQGAIKSLSTSNDKSSRVHALECDLSSLTSVDAFVLKFKSLYDRLDVLVFNAGVFGVEHHLTEDELEQTFQINYLSHVYLAYALRPVLIRAPMPKIVIVSSESHRFASLASIPPSSWDSNTFSSPFARDFFSIDAYNNSKFLLMALGMEMDRRWASMGIRVLVVHPGNCISSRLNRHSLFLQILFGFLRPFCKSLQQATASIVFAAASNEMKGIGGSISTTASLVSLIQCPHTHKLGPLLGKYPSI</sequence>
<dbReference type="GO" id="GO:0016491">
    <property type="term" value="F:oxidoreductase activity"/>
    <property type="evidence" value="ECO:0007669"/>
    <property type="project" value="UniProtKB-KW"/>
</dbReference>
<dbReference type="Gene3D" id="3.40.50.720">
    <property type="entry name" value="NAD(P)-binding Rossmann-like Domain"/>
    <property type="match status" value="1"/>
</dbReference>
<dbReference type="InterPro" id="IPR036291">
    <property type="entry name" value="NAD(P)-bd_dom_sf"/>
</dbReference>
<keyword evidence="9" id="KW-0333">Golgi apparatus</keyword>
<evidence type="ECO:0000256" key="3">
    <source>
        <dbReference type="ARBA" id="ARBA00006484"/>
    </source>
</evidence>
<dbReference type="GO" id="GO:0016055">
    <property type="term" value="P:Wnt signaling pathway"/>
    <property type="evidence" value="ECO:0007669"/>
    <property type="project" value="UniProtKB-KW"/>
</dbReference>
<evidence type="ECO:0000256" key="9">
    <source>
        <dbReference type="ARBA" id="ARBA00023034"/>
    </source>
</evidence>
<dbReference type="AlphaFoldDB" id="A0A7T8KCM4"/>
<dbReference type="SMART" id="SM00456">
    <property type="entry name" value="WW"/>
    <property type="match status" value="2"/>
</dbReference>
<reference evidence="13" key="1">
    <citation type="submission" date="2021-01" db="EMBL/GenBank/DDBJ databases">
        <title>Caligus Genome Assembly.</title>
        <authorList>
            <person name="Gallardo-Escarate C."/>
        </authorList>
    </citation>
    <scope>NUCLEOTIDE SEQUENCE [LARGE SCALE GENOMIC DNA]</scope>
</reference>
<dbReference type="CDD" id="cd00201">
    <property type="entry name" value="WW"/>
    <property type="match status" value="2"/>
</dbReference>
<evidence type="ECO:0000256" key="6">
    <source>
        <dbReference type="ARBA" id="ARBA00022703"/>
    </source>
</evidence>
<evidence type="ECO:0000259" key="11">
    <source>
        <dbReference type="PROSITE" id="PS50020"/>
    </source>
</evidence>
<protein>
    <recommendedName>
        <fullName evidence="4">WW domain-containing oxidoreductase</fullName>
    </recommendedName>
</protein>
<dbReference type="SUPFAM" id="SSF51735">
    <property type="entry name" value="NAD(P)-binding Rossmann-fold domains"/>
    <property type="match status" value="1"/>
</dbReference>
<dbReference type="OrthoDB" id="9989144at2759"/>
<keyword evidence="8" id="KW-0560">Oxidoreductase</keyword>
<comment type="similarity">
    <text evidence="3">Belongs to the short-chain dehydrogenases/reductases (SDR) family.</text>
</comment>
<evidence type="ECO:0000256" key="4">
    <source>
        <dbReference type="ARBA" id="ARBA00016094"/>
    </source>
</evidence>
<comment type="subcellular location">
    <subcellularLocation>
        <location evidence="2">Golgi apparatus</location>
    </subcellularLocation>
    <subcellularLocation>
        <location evidence="1">Lysosome</location>
    </subcellularLocation>
</comment>
<dbReference type="EMBL" id="CP045893">
    <property type="protein sequence ID" value="QQP53460.1"/>
    <property type="molecule type" value="Genomic_DNA"/>
</dbReference>
<evidence type="ECO:0000256" key="8">
    <source>
        <dbReference type="ARBA" id="ARBA00023002"/>
    </source>
</evidence>
<dbReference type="PRINTS" id="PR00081">
    <property type="entry name" value="GDHRDH"/>
</dbReference>
<dbReference type="Gene3D" id="2.20.70.10">
    <property type="match status" value="2"/>
</dbReference>
<dbReference type="InterPro" id="IPR001202">
    <property type="entry name" value="WW_dom"/>
</dbReference>
<name>A0A7T8KCM4_CALRO</name>
<organism evidence="12 13">
    <name type="scientific">Caligus rogercresseyi</name>
    <name type="common">Sea louse</name>
    <dbReference type="NCBI Taxonomy" id="217165"/>
    <lineage>
        <taxon>Eukaryota</taxon>
        <taxon>Metazoa</taxon>
        <taxon>Ecdysozoa</taxon>
        <taxon>Arthropoda</taxon>
        <taxon>Crustacea</taxon>
        <taxon>Multicrustacea</taxon>
        <taxon>Hexanauplia</taxon>
        <taxon>Copepoda</taxon>
        <taxon>Siphonostomatoida</taxon>
        <taxon>Caligidae</taxon>
        <taxon>Caligus</taxon>
    </lineage>
</organism>
<dbReference type="PROSITE" id="PS50020">
    <property type="entry name" value="WW_DOMAIN_2"/>
    <property type="match status" value="2"/>
</dbReference>